<evidence type="ECO:0000313" key="1">
    <source>
        <dbReference type="EMBL" id="MFC4402509.1"/>
    </source>
</evidence>
<proteinExistence type="predicted"/>
<evidence type="ECO:0008006" key="3">
    <source>
        <dbReference type="Google" id="ProtNLM"/>
    </source>
</evidence>
<gene>
    <name evidence="1" type="ORF">ACFOY7_05435</name>
</gene>
<keyword evidence="2" id="KW-1185">Reference proteome</keyword>
<dbReference type="EMBL" id="JBHSDT010000004">
    <property type="protein sequence ID" value="MFC4402509.1"/>
    <property type="molecule type" value="Genomic_DNA"/>
</dbReference>
<dbReference type="InterPro" id="IPR011990">
    <property type="entry name" value="TPR-like_helical_dom_sf"/>
</dbReference>
<protein>
    <recommendedName>
        <fullName evidence="3">Tetratricopeptide repeat protein</fullName>
    </recommendedName>
</protein>
<dbReference type="RefSeq" id="WP_390250168.1">
    <property type="nucleotide sequence ID" value="NZ_JBHSDT010000004.1"/>
</dbReference>
<accession>A0ABV8WU71</accession>
<dbReference type="Proteomes" id="UP001595882">
    <property type="component" value="Unassembled WGS sequence"/>
</dbReference>
<name>A0ABV8WU71_9BACI</name>
<evidence type="ECO:0000313" key="2">
    <source>
        <dbReference type="Proteomes" id="UP001595882"/>
    </source>
</evidence>
<organism evidence="1 2">
    <name type="scientific">Gracilibacillus xinjiangensis</name>
    <dbReference type="NCBI Taxonomy" id="1193282"/>
    <lineage>
        <taxon>Bacteria</taxon>
        <taxon>Bacillati</taxon>
        <taxon>Bacillota</taxon>
        <taxon>Bacilli</taxon>
        <taxon>Bacillales</taxon>
        <taxon>Bacillaceae</taxon>
        <taxon>Gracilibacillus</taxon>
    </lineage>
</organism>
<sequence>MEQVLAPHLKKRELEKQYKEAMKTKDKTKKEHLRSELVKFYVQYGSYLKTDVKNDREALKYLESALRYEKDHALANYRYAHILYKQGEFVTALSHFQRALDSEIEALSDTLKQITYMYMADASLKVAKEAIEKSELIEGTASLDEEKVETLRGKLSIPEFDRLEKAWFRRITDDLEETIDEVQYESLCEEAFFDPNLVILANKDAEIRLKYQRFTSEPLENSTYRVLYFVLKSRDFLDNKTLCEKMNLAIELETNENGVRTAFTRIREKIPFWDQLIEQRKNGRRTEHRLRDGMNVVFVTEAGELLPDDV</sequence>
<dbReference type="SUPFAM" id="SSF48452">
    <property type="entry name" value="TPR-like"/>
    <property type="match status" value="2"/>
</dbReference>
<dbReference type="Gene3D" id="1.25.40.10">
    <property type="entry name" value="Tetratricopeptide repeat domain"/>
    <property type="match status" value="1"/>
</dbReference>
<comment type="caution">
    <text evidence="1">The sequence shown here is derived from an EMBL/GenBank/DDBJ whole genome shotgun (WGS) entry which is preliminary data.</text>
</comment>
<reference evidence="2" key="1">
    <citation type="journal article" date="2019" name="Int. J. Syst. Evol. Microbiol.">
        <title>The Global Catalogue of Microorganisms (GCM) 10K type strain sequencing project: providing services to taxonomists for standard genome sequencing and annotation.</title>
        <authorList>
            <consortium name="The Broad Institute Genomics Platform"/>
            <consortium name="The Broad Institute Genome Sequencing Center for Infectious Disease"/>
            <person name="Wu L."/>
            <person name="Ma J."/>
        </authorList>
    </citation>
    <scope>NUCLEOTIDE SEQUENCE [LARGE SCALE GENOMIC DNA]</scope>
    <source>
        <strain evidence="2">CCUG 37865</strain>
    </source>
</reference>
<dbReference type="Pfam" id="PF14559">
    <property type="entry name" value="TPR_19"/>
    <property type="match status" value="1"/>
</dbReference>